<dbReference type="RefSeq" id="WP_121484664.1">
    <property type="nucleotide sequence ID" value="NZ_QQXL01000003.1"/>
</dbReference>
<evidence type="ECO:0000313" key="7">
    <source>
        <dbReference type="EMBL" id="RKW70640.1"/>
    </source>
</evidence>
<sequence>MQEYSAALEVDLPPHFNTTQLLLDRDAAALPYPLYLVQHHHTGEWVEVDTSTYIDLVRSLARALVADGLREGETVAIMSHTCFEWALLEQAIWFAGGISVPIYETSSVFQVRWILEDSGARRVFVENAACAAVVGRAASELGAAVKVMRIDEAPADAVPDSTPVPMAPGVSSLVASGRESGVPPVEIESRRAKPGLSDPASVVYTSGTVGQPKGCIITHANFSLVAANLKVSMAEVVPAGSRTAIFLPLAHVLARAVQHACVHTGTVVAHTSPGRVTVDLPAIKPTWLLAVPRIYEKLQAGALNSAEADGKGAIFRRAAAVATQRGRDDDAAARGEKVPRRPLQAAQYALFNKLVYPKIRAVMGGEAAWSISGASALNPDLAYFFNGVGLGVLEGYGLTETTAPALVNRPGHARVGTVGQPIPGTTVRIAEDGEILLKGIGIFGGYWHRADATAQAFNEDGFFLTGDLGELDSEGYLRVTGRKKDLIVTAGGKNVSPAPLEEVVKAGRIVSQCVVVGDDKPFVGALITLDPEELDPWAKANGLPTGLSSAAAAKDPRVLEEVQTYVDAANRTVSRAEGIRKFVILPQDFTEADGHVTPSMKLRRKAVIESFSEAIDSLYTR</sequence>
<feature type="domain" description="AMP-dependent synthetase/ligase" evidence="6">
    <location>
        <begin position="55"/>
        <end position="447"/>
    </location>
</feature>
<proteinExistence type="inferred from homology"/>
<keyword evidence="3" id="KW-0276">Fatty acid metabolism</keyword>
<dbReference type="Pfam" id="PF00501">
    <property type="entry name" value="AMP-binding"/>
    <property type="match status" value="1"/>
</dbReference>
<evidence type="ECO:0000256" key="4">
    <source>
        <dbReference type="ARBA" id="ARBA00023098"/>
    </source>
</evidence>
<dbReference type="InterPro" id="IPR042099">
    <property type="entry name" value="ANL_N_sf"/>
</dbReference>
<dbReference type="CDD" id="cd05907">
    <property type="entry name" value="VL_LC_FACS_like"/>
    <property type="match status" value="1"/>
</dbReference>
<evidence type="ECO:0000256" key="5">
    <source>
        <dbReference type="ARBA" id="ARBA00032875"/>
    </source>
</evidence>
<name>A0A496PJP3_9MICC</name>
<dbReference type="Pfam" id="PF23562">
    <property type="entry name" value="AMP-binding_C_3"/>
    <property type="match status" value="1"/>
</dbReference>
<comment type="similarity">
    <text evidence="1">Belongs to the ATP-dependent AMP-binding enzyme family.</text>
</comment>
<gene>
    <name evidence="7" type="ORF">DWQ67_05860</name>
</gene>
<accession>A0A496PJP3</accession>
<evidence type="ECO:0000256" key="3">
    <source>
        <dbReference type="ARBA" id="ARBA00022832"/>
    </source>
</evidence>
<dbReference type="GO" id="GO:0004467">
    <property type="term" value="F:long-chain fatty acid-CoA ligase activity"/>
    <property type="evidence" value="ECO:0007669"/>
    <property type="project" value="TreeGrafter"/>
</dbReference>
<dbReference type="AlphaFoldDB" id="A0A496PJP3"/>
<dbReference type="EMBL" id="QQXL01000003">
    <property type="protein sequence ID" value="RKW70640.1"/>
    <property type="molecule type" value="Genomic_DNA"/>
</dbReference>
<protein>
    <recommendedName>
        <fullName evidence="5">Acyl-CoA synthetase</fullName>
    </recommendedName>
</protein>
<keyword evidence="4" id="KW-0443">Lipid metabolism</keyword>
<dbReference type="PANTHER" id="PTHR43272">
    <property type="entry name" value="LONG-CHAIN-FATTY-ACID--COA LIGASE"/>
    <property type="match status" value="1"/>
</dbReference>
<dbReference type="Proteomes" id="UP000273119">
    <property type="component" value="Unassembled WGS sequence"/>
</dbReference>
<dbReference type="SUPFAM" id="SSF56801">
    <property type="entry name" value="Acetyl-CoA synthetase-like"/>
    <property type="match status" value="1"/>
</dbReference>
<keyword evidence="8" id="KW-1185">Reference proteome</keyword>
<evidence type="ECO:0000313" key="8">
    <source>
        <dbReference type="Proteomes" id="UP000273119"/>
    </source>
</evidence>
<organism evidence="7 8">
    <name type="scientific">Galactobacter caseinivorans</name>
    <dbReference type="NCBI Taxonomy" id="2676123"/>
    <lineage>
        <taxon>Bacteria</taxon>
        <taxon>Bacillati</taxon>
        <taxon>Actinomycetota</taxon>
        <taxon>Actinomycetes</taxon>
        <taxon>Micrococcales</taxon>
        <taxon>Micrococcaceae</taxon>
        <taxon>Galactobacter</taxon>
    </lineage>
</organism>
<comment type="caution">
    <text evidence="7">The sequence shown here is derived from an EMBL/GenBank/DDBJ whole genome shotgun (WGS) entry which is preliminary data.</text>
</comment>
<reference evidence="7 8" key="1">
    <citation type="submission" date="2018-07" db="EMBL/GenBank/DDBJ databases">
        <title>Arthrobacter sp. nov., isolated from raw cow's milk with high bacterial count.</title>
        <authorList>
            <person name="Hahne J."/>
            <person name="Isele D."/>
            <person name="Lipski A."/>
        </authorList>
    </citation>
    <scope>NUCLEOTIDE SEQUENCE [LARGE SCALE GENOMIC DNA]</scope>
    <source>
        <strain evidence="7 8">JZ R-183</strain>
    </source>
</reference>
<dbReference type="GO" id="GO:0016020">
    <property type="term" value="C:membrane"/>
    <property type="evidence" value="ECO:0007669"/>
    <property type="project" value="TreeGrafter"/>
</dbReference>
<dbReference type="PANTHER" id="PTHR43272:SF32">
    <property type="entry name" value="AMP-DEPENDENT SYNTHETASE_LIGASE DOMAIN-CONTAINING PROTEIN"/>
    <property type="match status" value="1"/>
</dbReference>
<dbReference type="InterPro" id="IPR000873">
    <property type="entry name" value="AMP-dep_synth/lig_dom"/>
</dbReference>
<keyword evidence="2 7" id="KW-0436">Ligase</keyword>
<evidence type="ECO:0000256" key="2">
    <source>
        <dbReference type="ARBA" id="ARBA00022598"/>
    </source>
</evidence>
<dbReference type="Gene3D" id="3.40.50.12780">
    <property type="entry name" value="N-terminal domain of ligase-like"/>
    <property type="match status" value="1"/>
</dbReference>
<evidence type="ECO:0000259" key="6">
    <source>
        <dbReference type="Pfam" id="PF00501"/>
    </source>
</evidence>
<evidence type="ECO:0000256" key="1">
    <source>
        <dbReference type="ARBA" id="ARBA00006432"/>
    </source>
</evidence>